<reference evidence="5 6" key="1">
    <citation type="journal article" date="2017" name="Curr. Biol.">
        <title>The Evolution of Venom by Co-option of Single-Copy Genes.</title>
        <authorList>
            <person name="Martinson E.O."/>
            <person name="Mrinalini"/>
            <person name="Kelkar Y.D."/>
            <person name="Chang C.H."/>
            <person name="Werren J.H."/>
        </authorList>
    </citation>
    <scope>NUCLEOTIDE SEQUENCE [LARGE SCALE GENOMIC DNA]</scope>
    <source>
        <strain evidence="5 6">Alberta</strain>
        <tissue evidence="5">Whole body</tissue>
    </source>
</reference>
<feature type="compositionally biased region" description="Polar residues" evidence="3">
    <location>
        <begin position="604"/>
        <end position="616"/>
    </location>
</feature>
<feature type="region of interest" description="Disordered" evidence="3">
    <location>
        <begin position="599"/>
        <end position="628"/>
    </location>
</feature>
<comment type="catalytic activity">
    <reaction evidence="1">
        <text>D-glyceraldehyde + ATP = D-glyceraldehyde 3-phosphate + ADP + H(+)</text>
        <dbReference type="Rhea" id="RHEA:13941"/>
        <dbReference type="ChEBI" id="CHEBI:15378"/>
        <dbReference type="ChEBI" id="CHEBI:17378"/>
        <dbReference type="ChEBI" id="CHEBI:30616"/>
        <dbReference type="ChEBI" id="CHEBI:59776"/>
        <dbReference type="ChEBI" id="CHEBI:456216"/>
        <dbReference type="EC" id="2.7.1.28"/>
    </reaction>
</comment>
<dbReference type="Gene3D" id="3.30.1180.20">
    <property type="entry name" value="Dihydroxyacetone kinase, domain 2"/>
    <property type="match status" value="1"/>
</dbReference>
<dbReference type="GO" id="GO:0019563">
    <property type="term" value="P:glycerol catabolic process"/>
    <property type="evidence" value="ECO:0007669"/>
    <property type="project" value="TreeGrafter"/>
</dbReference>
<evidence type="ECO:0000313" key="5">
    <source>
        <dbReference type="EMBL" id="OXU31631.1"/>
    </source>
</evidence>
<accession>A0A232FLK7</accession>
<dbReference type="SUPFAM" id="SSF82549">
    <property type="entry name" value="DAK1/DegV-like"/>
    <property type="match status" value="1"/>
</dbReference>
<dbReference type="PROSITE" id="PS51481">
    <property type="entry name" value="DHAK"/>
    <property type="match status" value="1"/>
</dbReference>
<evidence type="ECO:0000256" key="2">
    <source>
        <dbReference type="ARBA" id="ARBA00048898"/>
    </source>
</evidence>
<dbReference type="OrthoDB" id="5599713at2759"/>
<proteinExistence type="predicted"/>
<dbReference type="PANTHER" id="PTHR28629">
    <property type="entry name" value="TRIOKINASE/FMN CYCLASE"/>
    <property type="match status" value="1"/>
</dbReference>
<name>A0A232FLK7_9HYME</name>
<organism evidence="5 6">
    <name type="scientific">Trichomalopsis sarcophagae</name>
    <dbReference type="NCBI Taxonomy" id="543379"/>
    <lineage>
        <taxon>Eukaryota</taxon>
        <taxon>Metazoa</taxon>
        <taxon>Ecdysozoa</taxon>
        <taxon>Arthropoda</taxon>
        <taxon>Hexapoda</taxon>
        <taxon>Insecta</taxon>
        <taxon>Pterygota</taxon>
        <taxon>Neoptera</taxon>
        <taxon>Endopterygota</taxon>
        <taxon>Hymenoptera</taxon>
        <taxon>Apocrita</taxon>
        <taxon>Proctotrupomorpha</taxon>
        <taxon>Chalcidoidea</taxon>
        <taxon>Pteromalidae</taxon>
        <taxon>Pteromalinae</taxon>
        <taxon>Trichomalopsis</taxon>
    </lineage>
</organism>
<protein>
    <recommendedName>
        <fullName evidence="4">DhaK domain-containing protein</fullName>
    </recommendedName>
</protein>
<dbReference type="EMBL" id="NNAY01000041">
    <property type="protein sequence ID" value="OXU31631.1"/>
    <property type="molecule type" value="Genomic_DNA"/>
</dbReference>
<gene>
    <name evidence="5" type="ORF">TSAR_016121</name>
</gene>
<dbReference type="Proteomes" id="UP000215335">
    <property type="component" value="Unassembled WGS sequence"/>
</dbReference>
<dbReference type="InterPro" id="IPR050861">
    <property type="entry name" value="Dihydroxyacetone_Kinase"/>
</dbReference>
<dbReference type="AlphaFoldDB" id="A0A232FLK7"/>
<dbReference type="Gene3D" id="3.40.50.10440">
    <property type="entry name" value="Dihydroxyacetone kinase, domain 1"/>
    <property type="match status" value="1"/>
</dbReference>
<evidence type="ECO:0000313" key="6">
    <source>
        <dbReference type="Proteomes" id="UP000215335"/>
    </source>
</evidence>
<comment type="catalytic activity">
    <reaction evidence="2">
        <text>dihydroxyacetone + ATP = dihydroxyacetone phosphate + ADP + H(+)</text>
        <dbReference type="Rhea" id="RHEA:15773"/>
        <dbReference type="ChEBI" id="CHEBI:15378"/>
        <dbReference type="ChEBI" id="CHEBI:16016"/>
        <dbReference type="ChEBI" id="CHEBI:30616"/>
        <dbReference type="ChEBI" id="CHEBI:57642"/>
        <dbReference type="ChEBI" id="CHEBI:456216"/>
        <dbReference type="EC" id="2.7.1.29"/>
    </reaction>
</comment>
<feature type="region of interest" description="Disordered" evidence="3">
    <location>
        <begin position="336"/>
        <end position="376"/>
    </location>
</feature>
<dbReference type="PANTHER" id="PTHR28629:SF4">
    <property type="entry name" value="TRIOKINASE_FMN CYCLASE"/>
    <property type="match status" value="1"/>
</dbReference>
<evidence type="ECO:0000256" key="3">
    <source>
        <dbReference type="SAM" id="MobiDB-lite"/>
    </source>
</evidence>
<evidence type="ECO:0000259" key="4">
    <source>
        <dbReference type="PROSITE" id="PS51481"/>
    </source>
</evidence>
<dbReference type="GO" id="GO:0050354">
    <property type="term" value="F:triokinase activity"/>
    <property type="evidence" value="ECO:0007669"/>
    <property type="project" value="UniProtKB-EC"/>
</dbReference>
<dbReference type="STRING" id="543379.A0A232FLK7"/>
<dbReference type="Gene3D" id="1.25.40.340">
    <property type="match status" value="1"/>
</dbReference>
<dbReference type="InterPro" id="IPR004006">
    <property type="entry name" value="DhaK_dom"/>
</dbReference>
<dbReference type="GO" id="GO:0004371">
    <property type="term" value="F:glycerone kinase activity"/>
    <property type="evidence" value="ECO:0007669"/>
    <property type="project" value="UniProtKB-EC"/>
</dbReference>
<feature type="domain" description="DhaK" evidence="4">
    <location>
        <begin position="16"/>
        <end position="325"/>
    </location>
</feature>
<dbReference type="InterPro" id="IPR036117">
    <property type="entry name" value="DhaL_dom_sf"/>
</dbReference>
<evidence type="ECO:0000256" key="1">
    <source>
        <dbReference type="ARBA" id="ARBA00047974"/>
    </source>
</evidence>
<dbReference type="GO" id="GO:0005829">
    <property type="term" value="C:cytosol"/>
    <property type="evidence" value="ECO:0007669"/>
    <property type="project" value="TreeGrafter"/>
</dbReference>
<keyword evidence="6" id="KW-1185">Reference proteome</keyword>
<feature type="compositionally biased region" description="Low complexity" evidence="3">
    <location>
        <begin position="343"/>
        <end position="358"/>
    </location>
</feature>
<comment type="caution">
    <text evidence="5">The sequence shown here is derived from an EMBL/GenBank/DDBJ whole genome shotgun (WGS) entry which is preliminary data.</text>
</comment>
<sequence length="628" mass="70767">MSAYDPLETNRRLWNDPDNILNDSLAATVMMHHDLVYHDDWKAVVRRDCDKLKKTVRIIGGGAVIDGPMYTGFIGRGMLTAAVLGLDGSTTSIPTTDTIVKVVEHCVKNDKEAGVLFLIHDCAEYFLNFLQAKKKAEEIGIPVQIILVRDEINSKLSPKVISSPRSPSGLLLLYKVAGAMSEKGKSLDEIYKTCYEVVKKGSTFSIGVYIVEAVNEPVQIEMARGDRMTDHDMKRFPHCDFSTKKIVENIINESIHVKFTELESNVFIKELTHQLSQYKHKVEPIFTGAFHTSLQSNGFHLSILNLSSHKDLEYYLNAPTLAYYWPKTTKFKDDVKTKRKQSKSSLKTDSSSTNPRSSSSDDDEISEKKRSESPNDSFTEKNIFLKAVEYACESVIACAKKIDMLNKPSTPEDSKRCGTRLATAAESIKTLIGEKEFLEMSLPDMLFRISLVFKQDEQDPQAQLYMNFFTLIYEVIDDRSNSQEHLGVIDWMFAFDTAVFYAVKKVAENTILEDVFRVAREAFDNAYFGSDLNLIDAIGEAALSAQKRTSHFVSNSGKIPKKYMKDKYESSDEIAGAHAVGVWMRGVYEGMKLSYRFHERSSNKRPGSNNRAQVSKSAKYPHDDSSSS</sequence>
<dbReference type="Pfam" id="PF02733">
    <property type="entry name" value="Dak1"/>
    <property type="match status" value="1"/>
</dbReference>